<keyword evidence="2" id="KW-0808">Transferase</keyword>
<dbReference type="SUPFAM" id="SSF53335">
    <property type="entry name" value="S-adenosyl-L-methionine-dependent methyltransferases"/>
    <property type="match status" value="1"/>
</dbReference>
<keyword evidence="1" id="KW-0489">Methyltransferase</keyword>
<reference evidence="4" key="1">
    <citation type="journal article" date="2013" name="BMC Genomics">
        <title>Genome and transcriptome sequencing of the halophilic fungus Wallemia ichthyophaga: haloadaptations present and absent.</title>
        <authorList>
            <person name="Zajc J."/>
            <person name="Liu Y."/>
            <person name="Dai W."/>
            <person name="Yang Z."/>
            <person name="Hu J."/>
            <person name="Gostincar C."/>
            <person name="Gunde-Cimerman N."/>
        </authorList>
    </citation>
    <scope>NUCLEOTIDE SEQUENCE [LARGE SCALE GENOMIC DNA]</scope>
    <source>
        <strain evidence="4">EXF-994 / CBS 113033</strain>
    </source>
</reference>
<dbReference type="GO" id="GO:0000049">
    <property type="term" value="F:tRNA binding"/>
    <property type="evidence" value="ECO:0007669"/>
    <property type="project" value="TreeGrafter"/>
</dbReference>
<dbReference type="STRING" id="1299270.R9ANF1"/>
<keyword evidence="4" id="KW-1185">Reference proteome</keyword>
<dbReference type="Gene3D" id="3.40.50.150">
    <property type="entry name" value="Vaccinia Virus protein VP39"/>
    <property type="match status" value="1"/>
</dbReference>
<dbReference type="GO" id="GO:0002098">
    <property type="term" value="P:tRNA wobble uridine modification"/>
    <property type="evidence" value="ECO:0007669"/>
    <property type="project" value="TreeGrafter"/>
</dbReference>
<evidence type="ECO:0008006" key="5">
    <source>
        <dbReference type="Google" id="ProtNLM"/>
    </source>
</evidence>
<evidence type="ECO:0000313" key="3">
    <source>
        <dbReference type="EMBL" id="EOR03747.1"/>
    </source>
</evidence>
<name>R9ANF1_WALI9</name>
<dbReference type="HOGENOM" id="CLU_029501_2_0_1"/>
<dbReference type="GO" id="GO:0106335">
    <property type="term" value="F:tRNA (5-carboxymethyluridine(34)-5-O)-methyltransferase activity"/>
    <property type="evidence" value="ECO:0007669"/>
    <property type="project" value="TreeGrafter"/>
</dbReference>
<dbReference type="AlphaFoldDB" id="R9ANF1"/>
<dbReference type="GO" id="GO:0005737">
    <property type="term" value="C:cytoplasm"/>
    <property type="evidence" value="ECO:0007669"/>
    <property type="project" value="TreeGrafter"/>
</dbReference>
<dbReference type="eggNOG" id="KOG1331">
    <property type="taxonomic scope" value="Eukaryota"/>
</dbReference>
<dbReference type="Proteomes" id="UP000014064">
    <property type="component" value="Unassembled WGS sequence"/>
</dbReference>
<dbReference type="OrthoDB" id="271595at2759"/>
<evidence type="ECO:0000256" key="1">
    <source>
        <dbReference type="ARBA" id="ARBA00022603"/>
    </source>
</evidence>
<evidence type="ECO:0000256" key="2">
    <source>
        <dbReference type="ARBA" id="ARBA00022679"/>
    </source>
</evidence>
<dbReference type="PANTHER" id="PTHR13069">
    <property type="entry name" value="ALKYLATED DNA REPAIR PROTEIN ALKB HOMOLOG 8"/>
    <property type="match status" value="1"/>
</dbReference>
<organism evidence="3 4">
    <name type="scientific">Wallemia ichthyophaga (strain EXF-994 / CBS 113033)</name>
    <dbReference type="NCBI Taxonomy" id="1299270"/>
    <lineage>
        <taxon>Eukaryota</taxon>
        <taxon>Fungi</taxon>
        <taxon>Dikarya</taxon>
        <taxon>Basidiomycota</taxon>
        <taxon>Wallemiomycotina</taxon>
        <taxon>Wallemiomycetes</taxon>
        <taxon>Wallemiales</taxon>
        <taxon>Wallemiaceae</taxon>
        <taxon>Wallemia</taxon>
    </lineage>
</organism>
<dbReference type="GO" id="GO:0030488">
    <property type="term" value="P:tRNA methylation"/>
    <property type="evidence" value="ECO:0007669"/>
    <property type="project" value="TreeGrafter"/>
</dbReference>
<gene>
    <name evidence="3" type="ORF">J056_002916</name>
</gene>
<dbReference type="GO" id="GO:0005634">
    <property type="term" value="C:nucleus"/>
    <property type="evidence" value="ECO:0007669"/>
    <property type="project" value="TreeGrafter"/>
</dbReference>
<dbReference type="OMA" id="VHEVYQQ"/>
<protein>
    <recommendedName>
        <fullName evidence="5">Methyltransferase type 11 domain-containing protein</fullName>
    </recommendedName>
</protein>
<dbReference type="RefSeq" id="XP_009266495.1">
    <property type="nucleotide sequence ID" value="XM_009268220.1"/>
</dbReference>
<evidence type="ECO:0000313" key="4">
    <source>
        <dbReference type="Proteomes" id="UP000014064"/>
    </source>
</evidence>
<proteinExistence type="predicted"/>
<dbReference type="EMBL" id="KE007226">
    <property type="protein sequence ID" value="EOR03747.1"/>
    <property type="molecule type" value="Genomic_DNA"/>
</dbReference>
<accession>R9ANF1</accession>
<dbReference type="InterPro" id="IPR051422">
    <property type="entry name" value="AlkB_tRNA_MeTrf/Diox"/>
</dbReference>
<dbReference type="PANTHER" id="PTHR13069:SF21">
    <property type="entry name" value="ALKYLATED DNA REPAIR PROTEIN ALKB HOMOLOG 8"/>
    <property type="match status" value="1"/>
</dbReference>
<dbReference type="GeneID" id="20375868"/>
<dbReference type="InterPro" id="IPR029063">
    <property type="entry name" value="SAM-dependent_MTases_sf"/>
</dbReference>
<dbReference type="KEGG" id="wic:J056_002916"/>
<sequence length="265" mass="30322">MVKKHELPLPSEEDIALLHKSPTTFEDDNVHKIYDEIANHFSSTRYKPWPIISRFLQSIEKHAMGLDAGCGNGKYLPLAEHLFGLDRSVNLLKHAQRAGDADKQVVLADTLHSVTRRHIFVGILQLQHSHLTYRQDYAISIATIHHLATEKRRVESVQSLLNSVCLNGGRILVYVWALEQGEDSRRAVPENSTTSSNSKGLDVWVPWVNKADGRVYNRYYHLFERGELRCITEEASVQSKVKIQVVQEGYEKDNWYIELRTHGSI</sequence>